<sequence length="76" mass="8745">MLRWSRFYLSGCPRPQSGRKSQRELLDSHPIGQRHTHDPFAGIAANFLEILPPKEPHPEVLWGIRGQWGFDGYAFS</sequence>
<protein>
    <submittedName>
        <fullName evidence="1">Uncharacterized protein</fullName>
    </submittedName>
</protein>
<gene>
    <name evidence="1" type="ORF">GCM10007100_24550</name>
</gene>
<dbReference type="Proteomes" id="UP000644507">
    <property type="component" value="Unassembled WGS sequence"/>
</dbReference>
<evidence type="ECO:0000313" key="1">
    <source>
        <dbReference type="EMBL" id="GHC56835.1"/>
    </source>
</evidence>
<keyword evidence="2" id="KW-1185">Reference proteome</keyword>
<comment type="caution">
    <text evidence="1">The sequence shown here is derived from an EMBL/GenBank/DDBJ whole genome shotgun (WGS) entry which is preliminary data.</text>
</comment>
<name>A0A918WL50_9BACT</name>
<evidence type="ECO:0000313" key="2">
    <source>
        <dbReference type="Proteomes" id="UP000644507"/>
    </source>
</evidence>
<dbReference type="AlphaFoldDB" id="A0A918WL50"/>
<reference evidence="1" key="1">
    <citation type="journal article" date="2014" name="Int. J. Syst. Evol. Microbiol.">
        <title>Complete genome sequence of Corynebacterium casei LMG S-19264T (=DSM 44701T), isolated from a smear-ripened cheese.</title>
        <authorList>
            <consortium name="US DOE Joint Genome Institute (JGI-PGF)"/>
            <person name="Walter F."/>
            <person name="Albersmeier A."/>
            <person name="Kalinowski J."/>
            <person name="Ruckert C."/>
        </authorList>
    </citation>
    <scope>NUCLEOTIDE SEQUENCE</scope>
    <source>
        <strain evidence="1">KCTC 12988</strain>
    </source>
</reference>
<dbReference type="EMBL" id="BMXI01000010">
    <property type="protein sequence ID" value="GHC56835.1"/>
    <property type="molecule type" value="Genomic_DNA"/>
</dbReference>
<reference evidence="1" key="2">
    <citation type="submission" date="2020-09" db="EMBL/GenBank/DDBJ databases">
        <authorList>
            <person name="Sun Q."/>
            <person name="Kim S."/>
        </authorList>
    </citation>
    <scope>NUCLEOTIDE SEQUENCE</scope>
    <source>
        <strain evidence="1">KCTC 12988</strain>
    </source>
</reference>
<proteinExistence type="predicted"/>
<organism evidence="1 2">
    <name type="scientific">Roseibacillus persicicus</name>
    <dbReference type="NCBI Taxonomy" id="454148"/>
    <lineage>
        <taxon>Bacteria</taxon>
        <taxon>Pseudomonadati</taxon>
        <taxon>Verrucomicrobiota</taxon>
        <taxon>Verrucomicrobiia</taxon>
        <taxon>Verrucomicrobiales</taxon>
        <taxon>Verrucomicrobiaceae</taxon>
        <taxon>Roseibacillus</taxon>
    </lineage>
</organism>
<accession>A0A918WL50</accession>